<name>A0A410DXN1_9CLOT</name>
<proteinExistence type="predicted"/>
<evidence type="ECO:0000256" key="1">
    <source>
        <dbReference type="ARBA" id="ARBA00022737"/>
    </source>
</evidence>
<dbReference type="InterPro" id="IPR056823">
    <property type="entry name" value="TEN-like_YD-shell"/>
</dbReference>
<feature type="domain" description="Teneurin-like YD-shell" evidence="2">
    <location>
        <begin position="799"/>
        <end position="983"/>
    </location>
</feature>
<dbReference type="KEGG" id="cmah:C1I91_20485"/>
<evidence type="ECO:0000313" key="3">
    <source>
        <dbReference type="EMBL" id="QAA33815.1"/>
    </source>
</evidence>
<dbReference type="Gene3D" id="2.180.10.10">
    <property type="entry name" value="RHS repeat-associated core"/>
    <property type="match status" value="5"/>
</dbReference>
<dbReference type="PANTHER" id="PTHR32305:SF15">
    <property type="entry name" value="PROTEIN RHSA-RELATED"/>
    <property type="match status" value="1"/>
</dbReference>
<protein>
    <recommendedName>
        <fullName evidence="2">Teneurin-like YD-shell domain-containing protein</fullName>
    </recommendedName>
</protein>
<organism evidence="3 4">
    <name type="scientific">Clostridium manihotivorum</name>
    <dbReference type="NCBI Taxonomy" id="2320868"/>
    <lineage>
        <taxon>Bacteria</taxon>
        <taxon>Bacillati</taxon>
        <taxon>Bacillota</taxon>
        <taxon>Clostridia</taxon>
        <taxon>Eubacteriales</taxon>
        <taxon>Clostridiaceae</taxon>
        <taxon>Clostridium</taxon>
    </lineage>
</organism>
<dbReference type="InterPro" id="IPR006530">
    <property type="entry name" value="YD"/>
</dbReference>
<dbReference type="EMBL" id="CP025746">
    <property type="protein sequence ID" value="QAA33815.1"/>
    <property type="molecule type" value="Genomic_DNA"/>
</dbReference>
<keyword evidence="4" id="KW-1185">Reference proteome</keyword>
<accession>A0A410DXN1</accession>
<dbReference type="SUPFAM" id="SSF69304">
    <property type="entry name" value="Tricorn protease N-terminal domain"/>
    <property type="match status" value="1"/>
</dbReference>
<dbReference type="Pfam" id="PF25023">
    <property type="entry name" value="TEN_YD-shell"/>
    <property type="match status" value="1"/>
</dbReference>
<dbReference type="Proteomes" id="UP000286268">
    <property type="component" value="Chromosome"/>
</dbReference>
<dbReference type="Pfam" id="PF05593">
    <property type="entry name" value="RHS_repeat"/>
    <property type="match status" value="4"/>
</dbReference>
<gene>
    <name evidence="3" type="ORF">C1I91_20485</name>
</gene>
<sequence length="1327" mass="146846">MDAKGNTTAYYYDLAGRKIAEVSPNNYDATKDLQNLSRTEYNYDLMDRVKTKVSVYFDKVSNSFTTITSQAFKYDNNGNVVKELDAVGYEAGTGSTIDDKISSGYGKIYYYNLANKLLTILDADSQDRLLPYSKRYTYDGTGRKITETDGKGKVTTCYYDDANNITKTTIKRLASEAEVTVSSATYNSTGDVITATDGNGNITTYEYTGFGKVKKVSYPGDSTIAAYYVIYQYNTVGRVIRKQDSVGVANIYTYDSAGRELTSTEENVDGTEAIEVATTYDKNGNKRFLTDGNGVVTENVYDELNKLITSTIYVTDGSGNKVKHTTSYIYDKNNNLLKEIDWLGNEKTYVYDALDRVVEKYDQNNKLIQKLEYYHNGTQSKSYDALQNVTLYYYDKNNRLIKTVDPEGHITLQHYDEVGNIDQKTDGDNNTTYYSYDQYNRLVSVKNAKGEITNYTYDLNGNMLTEVDAQGNITTFEYNVANKLIRKIFHGGRTGSSGSYTYDPSKTESYTYYANSDLRTKVDRNGVTSTYTYDIHGRKTSEAIGSITNSFGYDNNGNQIRITDATGTTTRTYDELNRVTSKSVPTVGTIVYKYNIVSGIVGLDSGNFGESETDPKGNVTLKIYDKAGRIKKVIAGDDTTTYNYYDNGSLNSVVYQNDYSEEYTYYKDKLLRTLVNKTANGTVIESYSYTYDNAHNMLSKTDNKGTTSYTYDELNRLKTVTEPSGKVTTYTYTSAGNRNTETVVEGSKTTVKTYTYDALNRLLSIITTLNTVAVENTAYTYDNNGNQLTSKVDDYLNGVLQSSMLTTNVYDSLNQLIQTITPDNTTIKNIYNGEGVRVEKQVGNSSTKYLYSSDKVVLELDGNGNLIGRNIYGINLLERITDNSKAYYFYNGHADTTKLIAQDGTVLNNYYYDAFGNITDSNENMDNPYRYAGYQYDEETKTYYVIARMYDPSTGRFLQEDSYSGDIKDPLSLNLYTYCHNEPLMYNDPTGHFFESLKNIWGGIKEAASSAWDVAKSVGSVIADGVKEAVSTVGSFVAGTVASTFETMYKPMYAAGKALGKLETKLTGTSHITKAVEKFKKENMDVTVDWINNLASNMKAKKAGNAVGSFVTEGLLILGVGGEAKAASTAVGLSSKVFPWLENAAVNFTAGTLTTAIDEYADGKSGNQILHNSLQTGLIATAGGMAIDGIPLLKEPIKNGLSKIGSALDSFASQPALETAGVPNIGENLFSRLSDMLENSNMSFIKKGTKGVADASELAKPGEDLYVGTYSKSRYANIKSGLNETHTPHHAVQDAISETTHGKGITINRQLQELIRQNKATGNFLKK</sequence>
<dbReference type="NCBIfam" id="TIGR01643">
    <property type="entry name" value="YD_repeat_2x"/>
    <property type="match status" value="4"/>
</dbReference>
<evidence type="ECO:0000259" key="2">
    <source>
        <dbReference type="Pfam" id="PF25023"/>
    </source>
</evidence>
<reference evidence="3 4" key="1">
    <citation type="submission" date="2018-01" db="EMBL/GenBank/DDBJ databases">
        <title>Genome Sequencing and Assembly of Anaerobacter polyendosporus strain CT4.</title>
        <authorList>
            <person name="Tachaapaikoon C."/>
            <person name="Sutheeworapong S."/>
            <person name="Jenjaroenpun P."/>
            <person name="Wongsurawat T."/>
            <person name="Nookeaw I."/>
            <person name="Cheawchanlertfa P."/>
            <person name="Kosugi A."/>
            <person name="Cheevadhanarak S."/>
            <person name="Ratanakhanokchai K."/>
        </authorList>
    </citation>
    <scope>NUCLEOTIDE SEQUENCE [LARGE SCALE GENOMIC DNA]</scope>
    <source>
        <strain evidence="3 4">CT4</strain>
    </source>
</reference>
<evidence type="ECO:0000313" key="4">
    <source>
        <dbReference type="Proteomes" id="UP000286268"/>
    </source>
</evidence>
<dbReference type="OrthoDB" id="9771173at2"/>
<keyword evidence="1" id="KW-0677">Repeat</keyword>
<dbReference type="InterPro" id="IPR022385">
    <property type="entry name" value="Rhs_assc_core"/>
</dbReference>
<dbReference type="NCBIfam" id="TIGR03696">
    <property type="entry name" value="Rhs_assc_core"/>
    <property type="match status" value="1"/>
</dbReference>
<dbReference type="RefSeq" id="WP_128214536.1">
    <property type="nucleotide sequence ID" value="NZ_CP025746.1"/>
</dbReference>
<dbReference type="InterPro" id="IPR050708">
    <property type="entry name" value="T6SS_VgrG/RHS"/>
</dbReference>
<dbReference type="PANTHER" id="PTHR32305">
    <property type="match status" value="1"/>
</dbReference>
<dbReference type="InterPro" id="IPR031325">
    <property type="entry name" value="RHS_repeat"/>
</dbReference>